<evidence type="ECO:0000313" key="4">
    <source>
        <dbReference type="EMBL" id="PCJ26263.1"/>
    </source>
</evidence>
<dbReference type="GO" id="GO:0016787">
    <property type="term" value="F:hydrolase activity"/>
    <property type="evidence" value="ECO:0007669"/>
    <property type="project" value="UniProtKB-KW"/>
</dbReference>
<evidence type="ECO:0000313" key="5">
    <source>
        <dbReference type="Proteomes" id="UP000218327"/>
    </source>
</evidence>
<reference evidence="5" key="1">
    <citation type="submission" date="2017-08" db="EMBL/GenBank/DDBJ databases">
        <title>A dynamic microbial community with high functional redundancy inhabits the cold, oxic subseafloor aquifer.</title>
        <authorList>
            <person name="Tully B.J."/>
            <person name="Wheat C.G."/>
            <person name="Glazer B.T."/>
            <person name="Huber J.A."/>
        </authorList>
    </citation>
    <scope>NUCLEOTIDE SEQUENCE [LARGE SCALE GENOMIC DNA]</scope>
</reference>
<keyword evidence="1" id="KW-0378">Hydrolase</keyword>
<keyword evidence="2" id="KW-0732">Signal</keyword>
<organism evidence="4 5">
    <name type="scientific">SAR86 cluster bacterium</name>
    <dbReference type="NCBI Taxonomy" id="2030880"/>
    <lineage>
        <taxon>Bacteria</taxon>
        <taxon>Pseudomonadati</taxon>
        <taxon>Pseudomonadota</taxon>
        <taxon>Gammaproteobacteria</taxon>
        <taxon>SAR86 cluster</taxon>
    </lineage>
</organism>
<accession>A0A2A5B400</accession>
<evidence type="ECO:0000256" key="1">
    <source>
        <dbReference type="ARBA" id="ARBA00022801"/>
    </source>
</evidence>
<proteinExistence type="predicted"/>
<gene>
    <name evidence="4" type="ORF">COA96_05845</name>
</gene>
<dbReference type="Pfam" id="PF20434">
    <property type="entry name" value="BD-FAE"/>
    <property type="match status" value="1"/>
</dbReference>
<name>A0A2A5B400_9GAMM</name>
<dbReference type="Gene3D" id="3.40.50.1820">
    <property type="entry name" value="alpha/beta hydrolase"/>
    <property type="match status" value="1"/>
</dbReference>
<dbReference type="SUPFAM" id="SSF53474">
    <property type="entry name" value="alpha/beta-Hydrolases"/>
    <property type="match status" value="1"/>
</dbReference>
<dbReference type="Proteomes" id="UP000218327">
    <property type="component" value="Unassembled WGS sequence"/>
</dbReference>
<comment type="caution">
    <text evidence="4">The sequence shown here is derived from an EMBL/GenBank/DDBJ whole genome shotgun (WGS) entry which is preliminary data.</text>
</comment>
<dbReference type="InterPro" id="IPR049492">
    <property type="entry name" value="BD-FAE-like_dom"/>
</dbReference>
<dbReference type="PANTHER" id="PTHR48081">
    <property type="entry name" value="AB HYDROLASE SUPERFAMILY PROTEIN C4A8.06C"/>
    <property type="match status" value="1"/>
</dbReference>
<feature type="chain" id="PRO_5012201657" evidence="2">
    <location>
        <begin position="26"/>
        <end position="279"/>
    </location>
</feature>
<feature type="domain" description="BD-FAE-like" evidence="3">
    <location>
        <begin position="46"/>
        <end position="237"/>
    </location>
</feature>
<dbReference type="EMBL" id="NVVJ01000012">
    <property type="protein sequence ID" value="PCJ26263.1"/>
    <property type="molecule type" value="Genomic_DNA"/>
</dbReference>
<dbReference type="InterPro" id="IPR029058">
    <property type="entry name" value="AB_hydrolase_fold"/>
</dbReference>
<dbReference type="InterPro" id="IPR050300">
    <property type="entry name" value="GDXG_lipolytic_enzyme"/>
</dbReference>
<dbReference type="PANTHER" id="PTHR48081:SF13">
    <property type="entry name" value="ALPHA_BETA HYDROLASE"/>
    <property type="match status" value="1"/>
</dbReference>
<feature type="signal peptide" evidence="2">
    <location>
        <begin position="1"/>
        <end position="25"/>
    </location>
</feature>
<protein>
    <submittedName>
        <fullName evidence="4">Peptidase S9</fullName>
    </submittedName>
</protein>
<dbReference type="AlphaFoldDB" id="A0A2A5B400"/>
<sequence length="279" mass="30102">MRVIRNLQTSVVFLLVSAFSTASFAGVNIDSDVVYGHKDGMALVYDVIKPENANGAAIVYMVSGGWYSRWAPPENRAPQFADMLDAGFTVIPVHHGSAPRYYVPEAYADVSRAIRHIKLHADRHGIDPDRIGVTGGSAGGHLSLMLGLNSDSGKIDASDAVMQQANDVAAVVAYFPPVDLREIAGPNDRFPALDFSLDKAAAISPILYADPNDPPTLLIHGDADDLVNISNSEIMHAEFKKQRVTTNFIVIPGAGHGFRGDDAVVAAAARLEWFKKYLM</sequence>
<evidence type="ECO:0000256" key="2">
    <source>
        <dbReference type="SAM" id="SignalP"/>
    </source>
</evidence>
<evidence type="ECO:0000259" key="3">
    <source>
        <dbReference type="Pfam" id="PF20434"/>
    </source>
</evidence>